<evidence type="ECO:0000313" key="1">
    <source>
        <dbReference type="EMBL" id="KAJ1143422.1"/>
    </source>
</evidence>
<comment type="caution">
    <text evidence="1">The sequence shown here is derived from an EMBL/GenBank/DDBJ whole genome shotgun (WGS) entry which is preliminary data.</text>
</comment>
<evidence type="ECO:0000313" key="2">
    <source>
        <dbReference type="Proteomes" id="UP001066276"/>
    </source>
</evidence>
<accession>A0AAV7QVD6</accession>
<dbReference type="EMBL" id="JANPWB010000010">
    <property type="protein sequence ID" value="KAJ1143422.1"/>
    <property type="molecule type" value="Genomic_DNA"/>
</dbReference>
<name>A0AAV7QVD6_PLEWA</name>
<protein>
    <submittedName>
        <fullName evidence="1">Uncharacterized protein</fullName>
    </submittedName>
</protein>
<organism evidence="1 2">
    <name type="scientific">Pleurodeles waltl</name>
    <name type="common">Iberian ribbed newt</name>
    <dbReference type="NCBI Taxonomy" id="8319"/>
    <lineage>
        <taxon>Eukaryota</taxon>
        <taxon>Metazoa</taxon>
        <taxon>Chordata</taxon>
        <taxon>Craniata</taxon>
        <taxon>Vertebrata</taxon>
        <taxon>Euteleostomi</taxon>
        <taxon>Amphibia</taxon>
        <taxon>Batrachia</taxon>
        <taxon>Caudata</taxon>
        <taxon>Salamandroidea</taxon>
        <taxon>Salamandridae</taxon>
        <taxon>Pleurodelinae</taxon>
        <taxon>Pleurodeles</taxon>
    </lineage>
</organism>
<sequence>MRTRHVGNALKVATHAAFGVRALKILLRQRWREGCPSGGLEASEEWGGGCTDSARAATEGVRTMLRRNKADKEVPSRNASSLETTLLAMHQSLQMIDSKINKLDLCMDHFSAKLKQRVERLTEAE</sequence>
<keyword evidence="2" id="KW-1185">Reference proteome</keyword>
<proteinExistence type="predicted"/>
<gene>
    <name evidence="1" type="ORF">NDU88_009731</name>
</gene>
<dbReference type="AlphaFoldDB" id="A0AAV7QVD6"/>
<reference evidence="1" key="1">
    <citation type="journal article" date="2022" name="bioRxiv">
        <title>Sequencing and chromosome-scale assembly of the giantPleurodeles waltlgenome.</title>
        <authorList>
            <person name="Brown T."/>
            <person name="Elewa A."/>
            <person name="Iarovenko S."/>
            <person name="Subramanian E."/>
            <person name="Araus A.J."/>
            <person name="Petzold A."/>
            <person name="Susuki M."/>
            <person name="Suzuki K.-i.T."/>
            <person name="Hayashi T."/>
            <person name="Toyoda A."/>
            <person name="Oliveira C."/>
            <person name="Osipova E."/>
            <person name="Leigh N.D."/>
            <person name="Simon A."/>
            <person name="Yun M.H."/>
        </authorList>
    </citation>
    <scope>NUCLEOTIDE SEQUENCE</scope>
    <source>
        <strain evidence="1">20211129_DDA</strain>
        <tissue evidence="1">Liver</tissue>
    </source>
</reference>
<dbReference type="Proteomes" id="UP001066276">
    <property type="component" value="Chromosome 6"/>
</dbReference>